<reference evidence="2" key="1">
    <citation type="submission" date="2016-02" db="EMBL/GenBank/DDBJ databases">
        <title>Draft genome sequence of Microdochium bolleyi, a fungal endophyte of beachgrass.</title>
        <authorList>
            <consortium name="DOE Joint Genome Institute"/>
            <person name="David A.S."/>
            <person name="May G."/>
            <person name="Haridas S."/>
            <person name="Lim J."/>
            <person name="Wang M."/>
            <person name="Labutti K."/>
            <person name="Lipzen A."/>
            <person name="Barry K."/>
            <person name="Grigoriev I.V."/>
        </authorList>
    </citation>
    <scope>NUCLEOTIDE SEQUENCE [LARGE SCALE GENOMIC DNA]</scope>
    <source>
        <strain evidence="2">J235TASD1</strain>
    </source>
</reference>
<keyword evidence="2" id="KW-1185">Reference proteome</keyword>
<evidence type="ECO:0000313" key="1">
    <source>
        <dbReference type="EMBL" id="KXJ84972.1"/>
    </source>
</evidence>
<accession>A0A136IJ76</accession>
<dbReference type="InParanoid" id="A0A136IJ76"/>
<sequence length="245" mass="27476">MDPKTGDPRAHYLALQADAEEAMDLPVSFSSDDEQYNPWWPPQAIVDDTGIPSLGTSDGIERFPSTPSHWCNPISIDDGDNDVDNTTGAGIRSFEVGDIQREKTKEQEIAGITTWSNEKDPIVAMDALVSPASEIDEPKVKTKPLRRVDSDEIYGTPPFRCWRGPSPPLQVTFRLGTEHVYGSLCYTKTHLEFVREPARPWTQFGSRGHPVWYKKVVREVLKALADRKIAWSGLAISVCREAHER</sequence>
<dbReference type="OrthoDB" id="4787470at2759"/>
<dbReference type="Proteomes" id="UP000070501">
    <property type="component" value="Unassembled WGS sequence"/>
</dbReference>
<organism evidence="1 2">
    <name type="scientific">Microdochium bolleyi</name>
    <dbReference type="NCBI Taxonomy" id="196109"/>
    <lineage>
        <taxon>Eukaryota</taxon>
        <taxon>Fungi</taxon>
        <taxon>Dikarya</taxon>
        <taxon>Ascomycota</taxon>
        <taxon>Pezizomycotina</taxon>
        <taxon>Sordariomycetes</taxon>
        <taxon>Xylariomycetidae</taxon>
        <taxon>Xylariales</taxon>
        <taxon>Microdochiaceae</taxon>
        <taxon>Microdochium</taxon>
    </lineage>
</organism>
<dbReference type="EMBL" id="KQ964306">
    <property type="protein sequence ID" value="KXJ84972.1"/>
    <property type="molecule type" value="Genomic_DNA"/>
</dbReference>
<gene>
    <name evidence="1" type="ORF">Micbo1qcDRAFT_181210</name>
</gene>
<proteinExistence type="predicted"/>
<evidence type="ECO:0000313" key="2">
    <source>
        <dbReference type="Proteomes" id="UP000070501"/>
    </source>
</evidence>
<name>A0A136IJ76_9PEZI</name>
<dbReference type="AlphaFoldDB" id="A0A136IJ76"/>
<protein>
    <submittedName>
        <fullName evidence="1">Uncharacterized protein</fullName>
    </submittedName>
</protein>